<comment type="caution">
    <text evidence="1">The sequence shown here is derived from an EMBL/GenBank/DDBJ whole genome shotgun (WGS) entry which is preliminary data.</text>
</comment>
<sequence length="11" mass="1197">MGDSRSKLCSN</sequence>
<keyword evidence="2" id="KW-1185">Reference proteome</keyword>
<name>A0AAV0INI2_9ROSI</name>
<dbReference type="Proteomes" id="UP001154282">
    <property type="component" value="Unassembled WGS sequence"/>
</dbReference>
<protein>
    <submittedName>
        <fullName evidence="1">Uncharacterized protein</fullName>
    </submittedName>
</protein>
<gene>
    <name evidence="1" type="ORF">LITE_LOCUS9858</name>
</gene>
<reference evidence="1" key="1">
    <citation type="submission" date="2022-08" db="EMBL/GenBank/DDBJ databases">
        <authorList>
            <person name="Gutierrez-Valencia J."/>
        </authorList>
    </citation>
    <scope>NUCLEOTIDE SEQUENCE</scope>
</reference>
<dbReference type="EMBL" id="CAMGYJ010000004">
    <property type="protein sequence ID" value="CAI0398318.1"/>
    <property type="molecule type" value="Genomic_DNA"/>
</dbReference>
<proteinExistence type="predicted"/>
<evidence type="ECO:0000313" key="1">
    <source>
        <dbReference type="EMBL" id="CAI0398318.1"/>
    </source>
</evidence>
<organism evidence="1 2">
    <name type="scientific">Linum tenue</name>
    <dbReference type="NCBI Taxonomy" id="586396"/>
    <lineage>
        <taxon>Eukaryota</taxon>
        <taxon>Viridiplantae</taxon>
        <taxon>Streptophyta</taxon>
        <taxon>Embryophyta</taxon>
        <taxon>Tracheophyta</taxon>
        <taxon>Spermatophyta</taxon>
        <taxon>Magnoliopsida</taxon>
        <taxon>eudicotyledons</taxon>
        <taxon>Gunneridae</taxon>
        <taxon>Pentapetalae</taxon>
        <taxon>rosids</taxon>
        <taxon>fabids</taxon>
        <taxon>Malpighiales</taxon>
        <taxon>Linaceae</taxon>
        <taxon>Linum</taxon>
    </lineage>
</organism>
<accession>A0AAV0INI2</accession>
<evidence type="ECO:0000313" key="2">
    <source>
        <dbReference type="Proteomes" id="UP001154282"/>
    </source>
</evidence>